<dbReference type="AlphaFoldDB" id="A0A0A9AIG1"/>
<reference evidence="1" key="1">
    <citation type="submission" date="2014-09" db="EMBL/GenBank/DDBJ databases">
        <authorList>
            <person name="Magalhaes I.L.F."/>
            <person name="Oliveira U."/>
            <person name="Santos F.R."/>
            <person name="Vidigal T.H.D.A."/>
            <person name="Brescovit A.D."/>
            <person name="Santos A.J."/>
        </authorList>
    </citation>
    <scope>NUCLEOTIDE SEQUENCE</scope>
    <source>
        <tissue evidence="1">Shoot tissue taken approximately 20 cm above the soil surface</tissue>
    </source>
</reference>
<reference evidence="1" key="2">
    <citation type="journal article" date="2015" name="Data Brief">
        <title>Shoot transcriptome of the giant reed, Arundo donax.</title>
        <authorList>
            <person name="Barrero R.A."/>
            <person name="Guerrero F.D."/>
            <person name="Moolhuijzen P."/>
            <person name="Goolsby J.A."/>
            <person name="Tidwell J."/>
            <person name="Bellgard S.E."/>
            <person name="Bellgard M.I."/>
        </authorList>
    </citation>
    <scope>NUCLEOTIDE SEQUENCE</scope>
    <source>
        <tissue evidence="1">Shoot tissue taken approximately 20 cm above the soil surface</tissue>
    </source>
</reference>
<accession>A0A0A9AIG1</accession>
<proteinExistence type="predicted"/>
<sequence>MRHNTCVKINIPWYTLNHQYTVRLIG</sequence>
<dbReference type="EMBL" id="GBRH01248282">
    <property type="protein sequence ID" value="JAD49613.1"/>
    <property type="molecule type" value="Transcribed_RNA"/>
</dbReference>
<name>A0A0A9AIG1_ARUDO</name>
<organism evidence="1">
    <name type="scientific">Arundo donax</name>
    <name type="common">Giant reed</name>
    <name type="synonym">Donax arundinaceus</name>
    <dbReference type="NCBI Taxonomy" id="35708"/>
    <lineage>
        <taxon>Eukaryota</taxon>
        <taxon>Viridiplantae</taxon>
        <taxon>Streptophyta</taxon>
        <taxon>Embryophyta</taxon>
        <taxon>Tracheophyta</taxon>
        <taxon>Spermatophyta</taxon>
        <taxon>Magnoliopsida</taxon>
        <taxon>Liliopsida</taxon>
        <taxon>Poales</taxon>
        <taxon>Poaceae</taxon>
        <taxon>PACMAD clade</taxon>
        <taxon>Arundinoideae</taxon>
        <taxon>Arundineae</taxon>
        <taxon>Arundo</taxon>
    </lineage>
</organism>
<evidence type="ECO:0000313" key="1">
    <source>
        <dbReference type="EMBL" id="JAD49613.1"/>
    </source>
</evidence>
<protein>
    <submittedName>
        <fullName evidence="1">Uncharacterized protein</fullName>
    </submittedName>
</protein>